<dbReference type="SUPFAM" id="SSF53756">
    <property type="entry name" value="UDP-Glycosyltransferase/glycogen phosphorylase"/>
    <property type="match status" value="1"/>
</dbReference>
<organism evidence="2 3">
    <name type="scientific">Candidatus Kryptonium thompsonii</name>
    <dbReference type="NCBI Taxonomy" id="1633631"/>
    <lineage>
        <taxon>Bacteria</taxon>
        <taxon>Pseudomonadati</taxon>
        <taxon>Candidatus Kryptoniota</taxon>
        <taxon>Candidatus Kryptonium</taxon>
    </lineage>
</organism>
<comment type="caution">
    <text evidence="2">The sequence shown here is derived from an EMBL/GenBank/DDBJ whole genome shotgun (WGS) entry which is preliminary data.</text>
</comment>
<accession>A0ABP2AV13</accession>
<dbReference type="PANTHER" id="PTHR46401">
    <property type="entry name" value="GLYCOSYLTRANSFERASE WBBK-RELATED"/>
    <property type="match status" value="1"/>
</dbReference>
<dbReference type="Proteomes" id="UP000182200">
    <property type="component" value="Unassembled WGS sequence"/>
</dbReference>
<dbReference type="Pfam" id="PF13692">
    <property type="entry name" value="Glyco_trans_1_4"/>
    <property type="match status" value="1"/>
</dbReference>
<name>A0ABP2AV13_9BACT</name>
<dbReference type="RefSeq" id="WP_141655158.1">
    <property type="nucleotide sequence ID" value="NZ_CZVI01000007.1"/>
</dbReference>
<reference evidence="2 3" key="1">
    <citation type="submission" date="2015-11" db="EMBL/GenBank/DDBJ databases">
        <authorList>
            <person name="Varghese N."/>
        </authorList>
    </citation>
    <scope>NUCLEOTIDE SEQUENCE [LARGE SCALE GENOMIC DNA]</scope>
    <source>
        <strain evidence="2 3">JGI-8</strain>
    </source>
</reference>
<protein>
    <submittedName>
        <fullName evidence="2">Glycosyl transferases group 1</fullName>
    </submittedName>
</protein>
<dbReference type="GO" id="GO:0016740">
    <property type="term" value="F:transferase activity"/>
    <property type="evidence" value="ECO:0007669"/>
    <property type="project" value="UniProtKB-KW"/>
</dbReference>
<evidence type="ECO:0000313" key="3">
    <source>
        <dbReference type="Proteomes" id="UP000182200"/>
    </source>
</evidence>
<evidence type="ECO:0000313" key="2">
    <source>
        <dbReference type="EMBL" id="CUS84162.1"/>
    </source>
</evidence>
<dbReference type="EMBL" id="CZVI01000007">
    <property type="protein sequence ID" value="CUS84162.1"/>
    <property type="molecule type" value="Genomic_DNA"/>
</dbReference>
<gene>
    <name evidence="2" type="ORF">JGI8_00779</name>
</gene>
<keyword evidence="3" id="KW-1185">Reference proteome</keyword>
<proteinExistence type="predicted"/>
<feature type="non-terminal residue" evidence="2">
    <location>
        <position position="1"/>
    </location>
</feature>
<sequence length="107" mass="11629">ELIKLFREVDVCVYPSIYEGFGLPPLEAMASGCPVIVSGNSSLPEVVGEAGLTINPYDPKEMASAIVRVLKDTNLKKQMSLLGIERAKALDLEKNLGELIKLIKSLK</sequence>
<dbReference type="Gene3D" id="3.40.50.2000">
    <property type="entry name" value="Glycogen Phosphorylase B"/>
    <property type="match status" value="1"/>
</dbReference>
<keyword evidence="1 2" id="KW-0808">Transferase</keyword>
<dbReference type="PANTHER" id="PTHR46401:SF2">
    <property type="entry name" value="GLYCOSYLTRANSFERASE WBBK-RELATED"/>
    <property type="match status" value="1"/>
</dbReference>
<evidence type="ECO:0000256" key="1">
    <source>
        <dbReference type="ARBA" id="ARBA00022679"/>
    </source>
</evidence>